<dbReference type="Pfam" id="PF17273">
    <property type="entry name" value="DUF5338"/>
    <property type="match status" value="1"/>
</dbReference>
<dbReference type="EMBL" id="QGTJ01000003">
    <property type="protein sequence ID" value="PWV63432.1"/>
    <property type="molecule type" value="Genomic_DNA"/>
</dbReference>
<evidence type="ECO:0000313" key="2">
    <source>
        <dbReference type="EMBL" id="PWV63432.1"/>
    </source>
</evidence>
<proteinExistence type="predicted"/>
<dbReference type="AlphaFoldDB" id="A0A317MYS0"/>
<reference evidence="2 3" key="1">
    <citation type="submission" date="2018-05" db="EMBL/GenBank/DDBJ databases">
        <title>Genomic Encyclopedia of Type Strains, Phase IV (KMG-IV): sequencing the most valuable type-strain genomes for metagenomic binning, comparative biology and taxonomic classification.</title>
        <authorList>
            <person name="Goeker M."/>
        </authorList>
    </citation>
    <scope>NUCLEOTIDE SEQUENCE [LARGE SCALE GENOMIC DNA]</scope>
    <source>
        <strain evidence="2 3">DSM 23606</strain>
    </source>
</reference>
<keyword evidence="3" id="KW-1185">Reference proteome</keyword>
<feature type="compositionally biased region" description="Basic and acidic residues" evidence="1">
    <location>
        <begin position="97"/>
        <end position="111"/>
    </location>
</feature>
<dbReference type="Proteomes" id="UP000246569">
    <property type="component" value="Unassembled WGS sequence"/>
</dbReference>
<evidence type="ECO:0000256" key="1">
    <source>
        <dbReference type="SAM" id="MobiDB-lite"/>
    </source>
</evidence>
<comment type="caution">
    <text evidence="2">The sequence shown here is derived from an EMBL/GenBank/DDBJ whole genome shotgun (WGS) entry which is preliminary data.</text>
</comment>
<sequence>MSTFLEELAKWATGASQTTKPRRKETLAAFLAVREDVKEAIAAGYALKTIWEHMHETGRVSFRYETFLRHVRRHITNAPSERPKLPGPVKSEVQARGIDESKSKEIPEPKKSGVPSVGRFNFDPTPNKEELL</sequence>
<gene>
    <name evidence="2" type="ORF">C7443_103361</name>
</gene>
<accession>A0A317MYS0</accession>
<organism evidence="2 3">
    <name type="scientific">Plasticicumulans acidivorans</name>
    <dbReference type="NCBI Taxonomy" id="886464"/>
    <lineage>
        <taxon>Bacteria</taxon>
        <taxon>Pseudomonadati</taxon>
        <taxon>Pseudomonadota</taxon>
        <taxon>Gammaproteobacteria</taxon>
        <taxon>Candidatus Competibacteraceae</taxon>
        <taxon>Plasticicumulans</taxon>
    </lineage>
</organism>
<feature type="region of interest" description="Disordered" evidence="1">
    <location>
        <begin position="75"/>
        <end position="132"/>
    </location>
</feature>
<name>A0A317MYS0_9GAMM</name>
<dbReference type="RefSeq" id="WP_170123533.1">
    <property type="nucleotide sequence ID" value="NZ_QGTJ01000003.1"/>
</dbReference>
<evidence type="ECO:0000313" key="3">
    <source>
        <dbReference type="Proteomes" id="UP000246569"/>
    </source>
</evidence>
<dbReference type="InterPro" id="IPR035225">
    <property type="entry name" value="DUF5338"/>
</dbReference>
<evidence type="ECO:0008006" key="4">
    <source>
        <dbReference type="Google" id="ProtNLM"/>
    </source>
</evidence>
<protein>
    <recommendedName>
        <fullName evidence="4">TraK protein</fullName>
    </recommendedName>
</protein>